<dbReference type="Proteomes" id="UP000184423">
    <property type="component" value="Unassembled WGS sequence"/>
</dbReference>
<evidence type="ECO:0000313" key="1">
    <source>
        <dbReference type="EMBL" id="SHF29657.1"/>
    </source>
</evidence>
<dbReference type="EMBL" id="FQVG01000052">
    <property type="protein sequence ID" value="SHF29657.1"/>
    <property type="molecule type" value="Genomic_DNA"/>
</dbReference>
<proteinExistence type="predicted"/>
<sequence length="555" mass="64034">MREVVSYNKDFLSNTVFKEIKLKDGRGIKGKVLVELFDAKTNKKVKEAYTENIIPDLFFKDMFLRHFAGGIMGINNRSQDQFNNSFECIYLTDSTKPESSNTEKVTGNIIGYAYRNTEYSGTDTLRGTINKVESKMEILNGKIRATFVFDFPTHAANGRFESIYWGAEPSKREKFYIGPPIFGRNNGDGTIYAKQNFYKEKYWAIYYIFYSGGYGSFRRTLRFTDYHKGYAYCDATITSATNTTYIQYPDDLKGHQIYLPFDLNLDYYVDFSKAIKLLNSSGGAFPAGELNDVVPVYKENGEIDYFVGFYTYYSYPNQYIKIYKWSNVGVLLSTVGPINLTTTFKDAYNTNFSYVGYTLNPIMTGDGYIEVYGYNSRQDPQNNNEYVYTNRLLRLDLNGNLISELNLKPKIGSSTWFASKGMNSGNVERRCYIGNIIYRTKNRIYLQYYGTQGGAGFYQVITPEGNLVEAYRDYLYYEDYSDSTAYPIIGTDKFISMYRYSNNDYVYFGIYYLATSKPCGAHTKLAQPVEKTDANTMKVQYTFEIDLIDFAFDYY</sequence>
<accession>A0A1M5AHN2</accession>
<name>A0A1M5AHN2_9CLOT</name>
<dbReference type="RefSeq" id="WP_073249691.1">
    <property type="nucleotide sequence ID" value="NZ_FQVG01000052.1"/>
</dbReference>
<evidence type="ECO:0000313" key="2">
    <source>
        <dbReference type="Proteomes" id="UP000184423"/>
    </source>
</evidence>
<gene>
    <name evidence="1" type="ORF">SAMN02746091_02196</name>
</gene>
<organism evidence="1 2">
    <name type="scientific">Caloramator proteoclasticus DSM 10124</name>
    <dbReference type="NCBI Taxonomy" id="1121262"/>
    <lineage>
        <taxon>Bacteria</taxon>
        <taxon>Bacillati</taxon>
        <taxon>Bacillota</taxon>
        <taxon>Clostridia</taxon>
        <taxon>Eubacteriales</taxon>
        <taxon>Clostridiaceae</taxon>
        <taxon>Caloramator</taxon>
    </lineage>
</organism>
<keyword evidence="2" id="KW-1185">Reference proteome</keyword>
<reference evidence="2" key="1">
    <citation type="submission" date="2016-11" db="EMBL/GenBank/DDBJ databases">
        <authorList>
            <person name="Varghese N."/>
            <person name="Submissions S."/>
        </authorList>
    </citation>
    <scope>NUCLEOTIDE SEQUENCE [LARGE SCALE GENOMIC DNA]</scope>
    <source>
        <strain evidence="2">DSM 10124</strain>
    </source>
</reference>
<protein>
    <submittedName>
        <fullName evidence="1">Uncharacterized protein</fullName>
    </submittedName>
</protein>
<dbReference type="AlphaFoldDB" id="A0A1M5AHN2"/>